<name>A0AAD6D628_9EURO</name>
<keyword evidence="2" id="KW-1185">Reference proteome</keyword>
<gene>
    <name evidence="1" type="ORF">N7494_000497</name>
</gene>
<protein>
    <submittedName>
        <fullName evidence="1">Uncharacterized protein</fullName>
    </submittedName>
</protein>
<evidence type="ECO:0000313" key="1">
    <source>
        <dbReference type="EMBL" id="KAJ5556582.1"/>
    </source>
</evidence>
<dbReference type="EMBL" id="JAQIZZ010000001">
    <property type="protein sequence ID" value="KAJ5556582.1"/>
    <property type="molecule type" value="Genomic_DNA"/>
</dbReference>
<dbReference type="AlphaFoldDB" id="A0AAD6D628"/>
<reference evidence="1 2" key="1">
    <citation type="journal article" date="2023" name="IMA Fungus">
        <title>Comparative genomic study of the Penicillium genus elucidates a diverse pangenome and 15 lateral gene transfer events.</title>
        <authorList>
            <person name="Petersen C."/>
            <person name="Sorensen T."/>
            <person name="Nielsen M.R."/>
            <person name="Sondergaard T.E."/>
            <person name="Sorensen J.L."/>
            <person name="Fitzpatrick D.A."/>
            <person name="Frisvad J.C."/>
            <person name="Nielsen K.L."/>
        </authorList>
    </citation>
    <scope>NUCLEOTIDE SEQUENCE [LARGE SCALE GENOMIC DNA]</scope>
    <source>
        <strain evidence="1 2">IBT 35679</strain>
    </source>
</reference>
<proteinExistence type="predicted"/>
<organism evidence="1 2">
    <name type="scientific">Penicillium frequentans</name>
    <dbReference type="NCBI Taxonomy" id="3151616"/>
    <lineage>
        <taxon>Eukaryota</taxon>
        <taxon>Fungi</taxon>
        <taxon>Dikarya</taxon>
        <taxon>Ascomycota</taxon>
        <taxon>Pezizomycotina</taxon>
        <taxon>Eurotiomycetes</taxon>
        <taxon>Eurotiomycetidae</taxon>
        <taxon>Eurotiales</taxon>
        <taxon>Aspergillaceae</taxon>
        <taxon>Penicillium</taxon>
    </lineage>
</organism>
<accession>A0AAD6D628</accession>
<evidence type="ECO:0000313" key="2">
    <source>
        <dbReference type="Proteomes" id="UP001220324"/>
    </source>
</evidence>
<sequence>MLTLVYTLLDGLSFGNRQSVLSPMIPTIKSKSIILKHNSVWRSNGFARSEKINIVQQTPFMGKDLRLRGLQTANVLLHPPYQGHRVEFCRRGDEATAPRTQNALLDLNAR</sequence>
<comment type="caution">
    <text evidence="1">The sequence shown here is derived from an EMBL/GenBank/DDBJ whole genome shotgun (WGS) entry which is preliminary data.</text>
</comment>
<dbReference type="Proteomes" id="UP001220324">
    <property type="component" value="Unassembled WGS sequence"/>
</dbReference>